<dbReference type="EMBL" id="CP009289">
    <property type="protein sequence ID" value="AIQ15262.1"/>
    <property type="molecule type" value="Genomic_DNA"/>
</dbReference>
<gene>
    <name evidence="1" type="ORF">PDUR_27930</name>
</gene>
<name>A0A089HVY0_PAEDU</name>
<accession>A0A089HVY0</accession>
<keyword evidence="1" id="KW-0614">Plasmid</keyword>
<sequence length="61" mass="6897">MSIDKLLEWAKTEAVKLVNRLQHTDEEKRLIATGYMMGFCDGILINGQARKTEQSGENGRT</sequence>
<organism evidence="1 2">
    <name type="scientific">Paenibacillus durus</name>
    <name type="common">Paenibacillus azotofixans</name>
    <dbReference type="NCBI Taxonomy" id="44251"/>
    <lineage>
        <taxon>Bacteria</taxon>
        <taxon>Bacillati</taxon>
        <taxon>Bacillota</taxon>
        <taxon>Bacilli</taxon>
        <taxon>Bacillales</taxon>
        <taxon>Paenibacillaceae</taxon>
        <taxon>Paenibacillus</taxon>
    </lineage>
</organism>
<evidence type="ECO:0000313" key="1">
    <source>
        <dbReference type="EMBL" id="AIQ15262.1"/>
    </source>
</evidence>
<dbReference type="Proteomes" id="UP000029409">
    <property type="component" value="Plasmid unnamed"/>
</dbReference>
<geneLocation type="plasmid" evidence="2"/>
<keyword evidence="2" id="KW-1185">Reference proteome</keyword>
<protein>
    <submittedName>
        <fullName evidence="1">Uncharacterized protein</fullName>
    </submittedName>
</protein>
<proteinExistence type="predicted"/>
<reference evidence="1 2" key="1">
    <citation type="submission" date="2014-08" db="EMBL/GenBank/DDBJ databases">
        <title>Comparative genomics of the Paenibacillus odorifer group.</title>
        <authorList>
            <person name="den Bakker H.C."/>
            <person name="Tsai Y.-C."/>
            <person name="Martin N."/>
            <person name="Korlach J."/>
            <person name="Wiedmann M."/>
        </authorList>
    </citation>
    <scope>NUCLEOTIDE SEQUENCE [LARGE SCALE GENOMIC DNA]</scope>
    <source>
        <strain evidence="1 2">DSM 1735</strain>
        <plasmid evidence="2">Plasmid</plasmid>
    </source>
</reference>
<evidence type="ECO:0000313" key="2">
    <source>
        <dbReference type="Proteomes" id="UP000029409"/>
    </source>
</evidence>
<dbReference type="KEGG" id="pdu:PDUR_27930"/>
<dbReference type="AlphaFoldDB" id="A0A089HVY0"/>
<dbReference type="RefSeq" id="WP_042209795.1">
    <property type="nucleotide sequence ID" value="NZ_CP009289.1"/>
</dbReference>